<dbReference type="GO" id="GO:0071555">
    <property type="term" value="P:cell wall organization"/>
    <property type="evidence" value="ECO:0007669"/>
    <property type="project" value="UniProtKB-UniRule"/>
</dbReference>
<dbReference type="CDD" id="cd16913">
    <property type="entry name" value="YkuD_like"/>
    <property type="match status" value="1"/>
</dbReference>
<dbReference type="AlphaFoldDB" id="A0A6A8AC23"/>
<keyword evidence="11" id="KW-1185">Reference proteome</keyword>
<protein>
    <submittedName>
        <fullName evidence="10">L,D-transpeptidase family protein</fullName>
    </submittedName>
</protein>
<dbReference type="GO" id="GO:0071972">
    <property type="term" value="F:peptidoglycan L,D-transpeptidase activity"/>
    <property type="evidence" value="ECO:0007669"/>
    <property type="project" value="TreeGrafter"/>
</dbReference>
<dbReference type="SUPFAM" id="SSF47090">
    <property type="entry name" value="PGBD-like"/>
    <property type="match status" value="1"/>
</dbReference>
<dbReference type="SUPFAM" id="SSF141523">
    <property type="entry name" value="L,D-transpeptidase catalytic domain-like"/>
    <property type="match status" value="1"/>
</dbReference>
<sequence>MSRLAAFGLALMSTCVLAGTALAENARTLQIIVSKDKQSLSVYDGDTVVATSKVSTGKEGHDTPAGIFSILDKKKYHESNIYSNAPMPWMQRLTWSGIALHESSSVPNYPASHGCVRLPAKFAQSLYGQTERGVHVVITDGQVTPVMLHDAKLFAPKKPVPANLMSDVPLRADNFARTTKQLEVAMNMAPSSPLLTTPKKAEAETQEAAPLRILITRRGEREQVADVQSMLNDLGFDAGSHDGFVGPMTRSAVEGFKRWKGLEARGFLTNEFLKALYETSGKPKAPTGQLMIRQGFKPILSVPVGIRNPETALGTHLFTATAFDRAEGTAGWQALTLPNRLPEAMMKRLGITNSDAGFTTTETAAQQAFDRIEISSDLRDRIETMLTSGSSITINDQGIGQDTGDGTDFITITRSSPERIEAQTVSSKPRTEKPVRKVRAVPLGVGLY</sequence>
<dbReference type="PIRSF" id="PIRSF029342">
    <property type="entry name" value="UCP029342_ErfK/YbiS/YcfS/YnhG"/>
    <property type="match status" value="1"/>
</dbReference>
<dbReference type="GO" id="GO:0016740">
    <property type="term" value="F:transferase activity"/>
    <property type="evidence" value="ECO:0007669"/>
    <property type="project" value="UniProtKB-KW"/>
</dbReference>
<feature type="chain" id="PRO_5025355906" evidence="8">
    <location>
        <begin position="19"/>
        <end position="448"/>
    </location>
</feature>
<evidence type="ECO:0000256" key="7">
    <source>
        <dbReference type="PROSITE-ProRule" id="PRU01373"/>
    </source>
</evidence>
<feature type="active site" description="Nucleophile" evidence="7">
    <location>
        <position position="115"/>
    </location>
</feature>
<evidence type="ECO:0000256" key="1">
    <source>
        <dbReference type="ARBA" id="ARBA00004752"/>
    </source>
</evidence>
<keyword evidence="5 7" id="KW-0573">Peptidoglycan synthesis</keyword>
<name>A0A6A8AC23_9HYPH</name>
<dbReference type="GO" id="GO:0008360">
    <property type="term" value="P:regulation of cell shape"/>
    <property type="evidence" value="ECO:0007669"/>
    <property type="project" value="UniProtKB-UniRule"/>
</dbReference>
<dbReference type="Pfam" id="PF03734">
    <property type="entry name" value="YkuD"/>
    <property type="match status" value="1"/>
</dbReference>
<dbReference type="InterPro" id="IPR016915">
    <property type="entry name" value="UCP029342"/>
</dbReference>
<keyword evidence="6 7" id="KW-0961">Cell wall biogenesis/degradation</keyword>
<feature type="active site" description="Proton donor/acceptor" evidence="7">
    <location>
        <position position="101"/>
    </location>
</feature>
<dbReference type="InterPro" id="IPR002477">
    <property type="entry name" value="Peptidoglycan-bd-like"/>
</dbReference>
<dbReference type="GO" id="GO:0005576">
    <property type="term" value="C:extracellular region"/>
    <property type="evidence" value="ECO:0007669"/>
    <property type="project" value="TreeGrafter"/>
</dbReference>
<keyword evidence="8" id="KW-0732">Signal</keyword>
<dbReference type="Proteomes" id="UP000435138">
    <property type="component" value="Unassembled WGS sequence"/>
</dbReference>
<dbReference type="UniPathway" id="UPA00219"/>
<dbReference type="PANTHER" id="PTHR30582:SF2">
    <property type="entry name" value="L,D-TRANSPEPTIDASE YCIB-RELATED"/>
    <property type="match status" value="1"/>
</dbReference>
<keyword evidence="3" id="KW-0808">Transferase</keyword>
<dbReference type="Gene3D" id="1.10.101.10">
    <property type="entry name" value="PGBD-like superfamily/PGBD"/>
    <property type="match status" value="1"/>
</dbReference>
<dbReference type="NCBIfam" id="NF004786">
    <property type="entry name" value="PRK06132.1-3"/>
    <property type="match status" value="1"/>
</dbReference>
<reference evidence="10 11" key="1">
    <citation type="submission" date="2019-11" db="EMBL/GenBank/DDBJ databases">
        <title>Genome analysis of Rhizobacterium cereale a novel genus and species isolated from maize roots in North Spain.</title>
        <authorList>
            <person name="Menendez E."/>
            <person name="Flores-Felix J.D."/>
            <person name="Ramirez-Bahena M.-H."/>
            <person name="Igual J.M."/>
            <person name="Garcia-Fraile P."/>
            <person name="Peix A."/>
            <person name="Velazquez E."/>
        </authorList>
    </citation>
    <scope>NUCLEOTIDE SEQUENCE [LARGE SCALE GENOMIC DNA]</scope>
    <source>
        <strain evidence="10 11">RZME27</strain>
    </source>
</reference>
<comment type="similarity">
    <text evidence="2">Belongs to the YkuD family.</text>
</comment>
<evidence type="ECO:0000313" key="10">
    <source>
        <dbReference type="EMBL" id="MQY48294.1"/>
    </source>
</evidence>
<dbReference type="InterPro" id="IPR050979">
    <property type="entry name" value="LD-transpeptidase"/>
</dbReference>
<proteinExistence type="inferred from homology"/>
<dbReference type="InterPro" id="IPR005490">
    <property type="entry name" value="LD_TPept_cat_dom"/>
</dbReference>
<comment type="pathway">
    <text evidence="1 7">Cell wall biogenesis; peptidoglycan biosynthesis.</text>
</comment>
<dbReference type="InterPro" id="IPR036365">
    <property type="entry name" value="PGBD-like_sf"/>
</dbReference>
<dbReference type="RefSeq" id="WP_153356410.1">
    <property type="nucleotide sequence ID" value="NZ_JAYKOO010000005.1"/>
</dbReference>
<feature type="signal peptide" evidence="8">
    <location>
        <begin position="1"/>
        <end position="18"/>
    </location>
</feature>
<evidence type="ECO:0000256" key="3">
    <source>
        <dbReference type="ARBA" id="ARBA00022679"/>
    </source>
</evidence>
<dbReference type="PROSITE" id="PS52029">
    <property type="entry name" value="LD_TPASE"/>
    <property type="match status" value="1"/>
</dbReference>
<dbReference type="GO" id="GO:0018104">
    <property type="term" value="P:peptidoglycan-protein cross-linking"/>
    <property type="evidence" value="ECO:0007669"/>
    <property type="project" value="TreeGrafter"/>
</dbReference>
<dbReference type="NCBIfam" id="NF004785">
    <property type="entry name" value="PRK06132.1-2"/>
    <property type="match status" value="1"/>
</dbReference>
<dbReference type="Gene3D" id="2.40.440.10">
    <property type="entry name" value="L,D-transpeptidase catalytic domain-like"/>
    <property type="match status" value="1"/>
</dbReference>
<evidence type="ECO:0000256" key="2">
    <source>
        <dbReference type="ARBA" id="ARBA00005992"/>
    </source>
</evidence>
<accession>A0A6A8AC23</accession>
<dbReference type="InterPro" id="IPR038063">
    <property type="entry name" value="Transpep_catalytic_dom"/>
</dbReference>
<evidence type="ECO:0000256" key="6">
    <source>
        <dbReference type="ARBA" id="ARBA00023316"/>
    </source>
</evidence>
<dbReference type="Pfam" id="PF01471">
    <property type="entry name" value="PG_binding_1"/>
    <property type="match status" value="1"/>
</dbReference>
<dbReference type="EMBL" id="WIXI01000047">
    <property type="protein sequence ID" value="MQY48294.1"/>
    <property type="molecule type" value="Genomic_DNA"/>
</dbReference>
<evidence type="ECO:0000313" key="11">
    <source>
        <dbReference type="Proteomes" id="UP000435138"/>
    </source>
</evidence>
<evidence type="ECO:0000256" key="5">
    <source>
        <dbReference type="ARBA" id="ARBA00022984"/>
    </source>
</evidence>
<evidence type="ECO:0000259" key="9">
    <source>
        <dbReference type="PROSITE" id="PS52029"/>
    </source>
</evidence>
<dbReference type="InterPro" id="IPR036366">
    <property type="entry name" value="PGBDSf"/>
</dbReference>
<organism evidence="10 11">
    <name type="scientific">Endobacterium cereale</name>
    <dbReference type="NCBI Taxonomy" id="2663029"/>
    <lineage>
        <taxon>Bacteria</taxon>
        <taxon>Pseudomonadati</taxon>
        <taxon>Pseudomonadota</taxon>
        <taxon>Alphaproteobacteria</taxon>
        <taxon>Hyphomicrobiales</taxon>
        <taxon>Rhizobiaceae</taxon>
        <taxon>Endobacterium</taxon>
    </lineage>
</organism>
<feature type="domain" description="L,D-TPase catalytic" evidence="9">
    <location>
        <begin position="29"/>
        <end position="139"/>
    </location>
</feature>
<keyword evidence="4 7" id="KW-0133">Cell shape</keyword>
<evidence type="ECO:0000256" key="4">
    <source>
        <dbReference type="ARBA" id="ARBA00022960"/>
    </source>
</evidence>
<dbReference type="PANTHER" id="PTHR30582">
    <property type="entry name" value="L,D-TRANSPEPTIDASE"/>
    <property type="match status" value="1"/>
</dbReference>
<gene>
    <name evidence="10" type="ORF">GAO09_19870</name>
</gene>
<comment type="caution">
    <text evidence="10">The sequence shown here is derived from an EMBL/GenBank/DDBJ whole genome shotgun (WGS) entry which is preliminary data.</text>
</comment>
<evidence type="ECO:0000256" key="8">
    <source>
        <dbReference type="SAM" id="SignalP"/>
    </source>
</evidence>